<organism evidence="1 2">
    <name type="scientific">Prochlorococcus marinus (strain MIT 9515)</name>
    <dbReference type="NCBI Taxonomy" id="167542"/>
    <lineage>
        <taxon>Bacteria</taxon>
        <taxon>Bacillati</taxon>
        <taxon>Cyanobacteriota</taxon>
        <taxon>Cyanophyceae</taxon>
        <taxon>Synechococcales</taxon>
        <taxon>Prochlorococcaceae</taxon>
        <taxon>Prochlorococcus</taxon>
    </lineage>
</organism>
<dbReference type="Proteomes" id="UP000001589">
    <property type="component" value="Chromosome"/>
</dbReference>
<name>A2BY27_PROM5</name>
<protein>
    <submittedName>
        <fullName evidence="1">Uncharacterized protein</fullName>
    </submittedName>
</protein>
<gene>
    <name evidence="1" type="ordered locus">P9515_14811</name>
</gene>
<proteinExistence type="predicted"/>
<sequence length="119" mass="14309">MIFMWGDFKFLTLFSYKKFISFSTLLFFLLPNHCVAEQLMTKREILKKSSECLKDFRYKKCSHLFFEIEKIQLLESDQNRYKCQGSLLGLQTELIEAYYFKKSKKNKKAIMIPYVIKNC</sequence>
<dbReference type="AlphaFoldDB" id="A2BY27"/>
<evidence type="ECO:0000313" key="1">
    <source>
        <dbReference type="EMBL" id="ABM72688.1"/>
    </source>
</evidence>
<dbReference type="HOGENOM" id="CLU_2261280_0_0_3"/>
<dbReference type="EMBL" id="CP000552">
    <property type="protein sequence ID" value="ABM72688.1"/>
    <property type="molecule type" value="Genomic_DNA"/>
</dbReference>
<accession>A2BY27</accession>
<dbReference type="STRING" id="167542.P9515_14811"/>
<dbReference type="KEGG" id="pmc:P9515_14811"/>
<evidence type="ECO:0000313" key="2">
    <source>
        <dbReference type="Proteomes" id="UP000001589"/>
    </source>
</evidence>
<reference evidence="1 2" key="1">
    <citation type="journal article" date="2007" name="PLoS Genet.">
        <title>Patterns and implications of gene gain and loss in the evolution of Prochlorococcus.</title>
        <authorList>
            <person name="Kettler G.C."/>
            <person name="Martiny A.C."/>
            <person name="Huang K."/>
            <person name="Zucker J."/>
            <person name="Coleman M.L."/>
            <person name="Rodrigue S."/>
            <person name="Chen F."/>
            <person name="Lapidus A."/>
            <person name="Ferriera S."/>
            <person name="Johnson J."/>
            <person name="Steglich C."/>
            <person name="Church G.M."/>
            <person name="Richardson P."/>
            <person name="Chisholm S.W."/>
        </authorList>
    </citation>
    <scope>NUCLEOTIDE SEQUENCE [LARGE SCALE GENOMIC DNA]</scope>
    <source>
        <strain evidence="1 2">MIT 9515</strain>
    </source>
</reference>